<evidence type="ECO:0000313" key="2">
    <source>
        <dbReference type="EMBL" id="GAA2920420.1"/>
    </source>
</evidence>
<evidence type="ECO:0000313" key="3">
    <source>
        <dbReference type="Proteomes" id="UP001500403"/>
    </source>
</evidence>
<dbReference type="Pfam" id="PF13466">
    <property type="entry name" value="STAS_2"/>
    <property type="match status" value="1"/>
</dbReference>
<name>A0ABP6J432_9ACTN</name>
<sequence>MSYVRAPGLPGVNAMMPAVLVVAGRVTPGDVPRLCGELDDLLHASGATEVICDVTGLAGPDLTAVDALARLRLTARRAGCRLRLRGPRPDLLALLRLTGLGDLVRAGPAGP</sequence>
<dbReference type="InterPro" id="IPR002645">
    <property type="entry name" value="STAS_dom"/>
</dbReference>
<evidence type="ECO:0000259" key="1">
    <source>
        <dbReference type="PROSITE" id="PS50801"/>
    </source>
</evidence>
<dbReference type="SUPFAM" id="SSF52091">
    <property type="entry name" value="SpoIIaa-like"/>
    <property type="match status" value="1"/>
</dbReference>
<dbReference type="InterPro" id="IPR058548">
    <property type="entry name" value="MlaB-like_STAS"/>
</dbReference>
<feature type="domain" description="STAS" evidence="1">
    <location>
        <begin position="19"/>
        <end position="111"/>
    </location>
</feature>
<reference evidence="3" key="1">
    <citation type="journal article" date="2019" name="Int. J. Syst. Evol. Microbiol.">
        <title>The Global Catalogue of Microorganisms (GCM) 10K type strain sequencing project: providing services to taxonomists for standard genome sequencing and annotation.</title>
        <authorList>
            <consortium name="The Broad Institute Genomics Platform"/>
            <consortium name="The Broad Institute Genome Sequencing Center for Infectious Disease"/>
            <person name="Wu L."/>
            <person name="Ma J."/>
        </authorList>
    </citation>
    <scope>NUCLEOTIDE SEQUENCE [LARGE SCALE GENOMIC DNA]</scope>
    <source>
        <strain evidence="3">JCM 9088</strain>
    </source>
</reference>
<dbReference type="Proteomes" id="UP001500403">
    <property type="component" value="Unassembled WGS sequence"/>
</dbReference>
<dbReference type="InterPro" id="IPR036513">
    <property type="entry name" value="STAS_dom_sf"/>
</dbReference>
<proteinExistence type="predicted"/>
<keyword evidence="3" id="KW-1185">Reference proteome</keyword>
<gene>
    <name evidence="2" type="ORF">GCM10010446_00520</name>
</gene>
<accession>A0ABP6J432</accession>
<organism evidence="2 3">
    <name type="scientific">Streptomyces enissocaesilis</name>
    <dbReference type="NCBI Taxonomy" id="332589"/>
    <lineage>
        <taxon>Bacteria</taxon>
        <taxon>Bacillati</taxon>
        <taxon>Actinomycetota</taxon>
        <taxon>Actinomycetes</taxon>
        <taxon>Kitasatosporales</taxon>
        <taxon>Streptomycetaceae</taxon>
        <taxon>Streptomyces</taxon>
        <taxon>Streptomyces rochei group</taxon>
    </lineage>
</organism>
<comment type="caution">
    <text evidence="2">The sequence shown here is derived from an EMBL/GenBank/DDBJ whole genome shotgun (WGS) entry which is preliminary data.</text>
</comment>
<dbReference type="Gene3D" id="3.30.750.24">
    <property type="entry name" value="STAS domain"/>
    <property type="match status" value="1"/>
</dbReference>
<dbReference type="EMBL" id="BAAAUD010000001">
    <property type="protein sequence ID" value="GAA2920420.1"/>
    <property type="molecule type" value="Genomic_DNA"/>
</dbReference>
<protein>
    <recommendedName>
        <fullName evidence="1">STAS domain-containing protein</fullName>
    </recommendedName>
</protein>
<dbReference type="RefSeq" id="WP_344488677.1">
    <property type="nucleotide sequence ID" value="NZ_BAAAUD010000001.1"/>
</dbReference>
<dbReference type="PROSITE" id="PS50801">
    <property type="entry name" value="STAS"/>
    <property type="match status" value="1"/>
</dbReference>